<accession>A0A0S7Y354</accession>
<dbReference type="GO" id="GO:0071949">
    <property type="term" value="F:FAD binding"/>
    <property type="evidence" value="ECO:0007669"/>
    <property type="project" value="InterPro"/>
</dbReference>
<evidence type="ECO:0000313" key="3">
    <source>
        <dbReference type="Proteomes" id="UP000051861"/>
    </source>
</evidence>
<dbReference type="SUPFAM" id="SSF51905">
    <property type="entry name" value="FAD/NAD(P)-binding domain"/>
    <property type="match status" value="1"/>
</dbReference>
<dbReference type="InterPro" id="IPR011777">
    <property type="entry name" value="Geranylgeranyl_Rdtase_fam"/>
</dbReference>
<dbReference type="Pfam" id="PF01494">
    <property type="entry name" value="FAD_binding_3"/>
    <property type="match status" value="1"/>
</dbReference>
<evidence type="ECO:0000313" key="2">
    <source>
        <dbReference type="EMBL" id="KPJ69185.1"/>
    </source>
</evidence>
<dbReference type="InterPro" id="IPR002938">
    <property type="entry name" value="FAD-bd"/>
</dbReference>
<reference evidence="2 3" key="1">
    <citation type="journal article" date="2015" name="Microbiome">
        <title>Genomic resolution of linkages in carbon, nitrogen, and sulfur cycling among widespread estuary sediment bacteria.</title>
        <authorList>
            <person name="Baker B.J."/>
            <person name="Lazar C.S."/>
            <person name="Teske A.P."/>
            <person name="Dick G.J."/>
        </authorList>
    </citation>
    <scope>NUCLEOTIDE SEQUENCE [LARGE SCALE GENOMIC DNA]</scope>
    <source>
        <strain evidence="2">DG_54_3</strain>
    </source>
</reference>
<dbReference type="GO" id="GO:0016628">
    <property type="term" value="F:oxidoreductase activity, acting on the CH-CH group of donors, NAD or NADP as acceptor"/>
    <property type="evidence" value="ECO:0007669"/>
    <property type="project" value="InterPro"/>
</dbReference>
<proteinExistence type="predicted"/>
<comment type="caution">
    <text evidence="2">The sequence shown here is derived from an EMBL/GenBank/DDBJ whole genome shotgun (WGS) entry which is preliminary data.</text>
</comment>
<dbReference type="Gene3D" id="3.30.9.10">
    <property type="entry name" value="D-Amino Acid Oxidase, subunit A, domain 2"/>
    <property type="match status" value="1"/>
</dbReference>
<dbReference type="PRINTS" id="PR00420">
    <property type="entry name" value="RNGMNOXGNASE"/>
</dbReference>
<organism evidence="2 3">
    <name type="scientific">candidate division WOR-1 bacterium DG_54_3</name>
    <dbReference type="NCBI Taxonomy" id="1703775"/>
    <lineage>
        <taxon>Bacteria</taxon>
        <taxon>Bacillati</taxon>
        <taxon>Saganbacteria</taxon>
    </lineage>
</organism>
<dbReference type="Proteomes" id="UP000051861">
    <property type="component" value="Unassembled WGS sequence"/>
</dbReference>
<dbReference type="AlphaFoldDB" id="A0A0S7Y354"/>
<gene>
    <name evidence="2" type="ORF">AMJ44_04485</name>
</gene>
<protein>
    <recommendedName>
        <fullName evidence="1">FAD-binding domain-containing protein</fullName>
    </recommendedName>
</protein>
<feature type="domain" description="FAD-binding" evidence="1">
    <location>
        <begin position="10"/>
        <end position="44"/>
    </location>
</feature>
<dbReference type="InterPro" id="IPR036188">
    <property type="entry name" value="FAD/NAD-bd_sf"/>
</dbReference>
<sequence>MIASAMKKSTKTIIVGAGPVGCYLGQLLKHHGFDPLLLEEHAEVGKPVQCAGIVGRGIFEELRLPVSHKSILNTIDGAKVSFNGTSFILNRSKVAYIVDREVFDKELSQKLNIEYNAALHGVHPIKDGYILETSNGEYYADLIIGADGPNSRVRRSLGFSSDMKLCRGYQYRLKMTPEQQNLVEVHYLKPFSLFAWLIPEGNGIARVGMVSNNPFQELNSFIERSGIQGEIVEKIAGTIPIGSCQLVKGAAALVGDAACQVKPITSGGIYYGMKSAELLADAIKEGDLSLYEKKWSEEFEQEIKVCLLVRYVMENMGEDVLARIFSYVKENAGLIEKIGDFENHSSILWSLVLNPRTYPTIGSLLMGMIKNPKFVLRSLLRAPR</sequence>
<dbReference type="PANTHER" id="PTHR42685">
    <property type="entry name" value="GERANYLGERANYL DIPHOSPHATE REDUCTASE"/>
    <property type="match status" value="1"/>
</dbReference>
<dbReference type="Gene3D" id="3.50.50.60">
    <property type="entry name" value="FAD/NAD(P)-binding domain"/>
    <property type="match status" value="1"/>
</dbReference>
<dbReference type="NCBIfam" id="TIGR02032">
    <property type="entry name" value="GG-red-SF"/>
    <property type="match status" value="1"/>
</dbReference>
<name>A0A0S7Y354_UNCSA</name>
<dbReference type="InterPro" id="IPR050407">
    <property type="entry name" value="Geranylgeranyl_reductase"/>
</dbReference>
<evidence type="ECO:0000259" key="1">
    <source>
        <dbReference type="Pfam" id="PF01494"/>
    </source>
</evidence>
<dbReference type="EMBL" id="LIZX01000030">
    <property type="protein sequence ID" value="KPJ69185.1"/>
    <property type="molecule type" value="Genomic_DNA"/>
</dbReference>
<dbReference type="PANTHER" id="PTHR42685:SF21">
    <property type="entry name" value="DEHYDROGENASE (FLAVOPROTEIN)-LIKE PROTEIN"/>
    <property type="match status" value="1"/>
</dbReference>